<keyword evidence="3 8" id="KW-0812">Transmembrane</keyword>
<dbReference type="Gene3D" id="1.20.1720.10">
    <property type="entry name" value="Multidrug resistance protein D"/>
    <property type="match status" value="1"/>
</dbReference>
<evidence type="ECO:0000256" key="1">
    <source>
        <dbReference type="ARBA" id="ARBA00004141"/>
    </source>
</evidence>
<feature type="region of interest" description="Disordered" evidence="7">
    <location>
        <begin position="1"/>
        <end position="41"/>
    </location>
</feature>
<accession>A0A439D5Y3</accession>
<feature type="transmembrane region" description="Helical" evidence="8">
    <location>
        <begin position="516"/>
        <end position="540"/>
    </location>
</feature>
<feature type="transmembrane region" description="Helical" evidence="8">
    <location>
        <begin position="179"/>
        <end position="202"/>
    </location>
</feature>
<feature type="transmembrane region" description="Helical" evidence="8">
    <location>
        <begin position="357"/>
        <end position="375"/>
    </location>
</feature>
<reference evidence="10 11" key="1">
    <citation type="submission" date="2018-12" db="EMBL/GenBank/DDBJ databases">
        <title>Draft genome sequence of Xylaria grammica IHI A82.</title>
        <authorList>
            <person name="Buettner E."/>
            <person name="Kellner H."/>
        </authorList>
    </citation>
    <scope>NUCLEOTIDE SEQUENCE [LARGE SCALE GENOMIC DNA]</scope>
    <source>
        <strain evidence="10 11">IHI A82</strain>
    </source>
</reference>
<gene>
    <name evidence="10" type="ORF">EKO27_g5291</name>
</gene>
<evidence type="ECO:0000256" key="2">
    <source>
        <dbReference type="ARBA" id="ARBA00022448"/>
    </source>
</evidence>
<dbReference type="PANTHER" id="PTHR23501">
    <property type="entry name" value="MAJOR FACILITATOR SUPERFAMILY"/>
    <property type="match status" value="1"/>
</dbReference>
<evidence type="ECO:0000256" key="4">
    <source>
        <dbReference type="ARBA" id="ARBA00022989"/>
    </source>
</evidence>
<feature type="transmembrane region" description="Helical" evidence="8">
    <location>
        <begin position="247"/>
        <end position="266"/>
    </location>
</feature>
<evidence type="ECO:0000313" key="10">
    <source>
        <dbReference type="EMBL" id="RWA09815.1"/>
    </source>
</evidence>
<organism evidence="10 11">
    <name type="scientific">Xylaria grammica</name>
    <dbReference type="NCBI Taxonomy" id="363999"/>
    <lineage>
        <taxon>Eukaryota</taxon>
        <taxon>Fungi</taxon>
        <taxon>Dikarya</taxon>
        <taxon>Ascomycota</taxon>
        <taxon>Pezizomycotina</taxon>
        <taxon>Sordariomycetes</taxon>
        <taxon>Xylariomycetidae</taxon>
        <taxon>Xylariales</taxon>
        <taxon>Xylariaceae</taxon>
        <taxon>Xylaria</taxon>
    </lineage>
</organism>
<feature type="transmembrane region" description="Helical" evidence="8">
    <location>
        <begin position="278"/>
        <end position="294"/>
    </location>
</feature>
<dbReference type="PROSITE" id="PS50850">
    <property type="entry name" value="MFS"/>
    <property type="match status" value="1"/>
</dbReference>
<keyword evidence="6" id="KW-0325">Glycoprotein</keyword>
<evidence type="ECO:0000256" key="6">
    <source>
        <dbReference type="ARBA" id="ARBA00023180"/>
    </source>
</evidence>
<evidence type="ECO:0000259" key="9">
    <source>
        <dbReference type="PROSITE" id="PS50850"/>
    </source>
</evidence>
<feature type="domain" description="Major facilitator superfamily (MFS) profile" evidence="9">
    <location>
        <begin position="56"/>
        <end position="546"/>
    </location>
</feature>
<feature type="transmembrane region" description="Helical" evidence="8">
    <location>
        <begin position="146"/>
        <end position="167"/>
    </location>
</feature>
<dbReference type="Proteomes" id="UP000286045">
    <property type="component" value="Unassembled WGS sequence"/>
</dbReference>
<keyword evidence="4 8" id="KW-1133">Transmembrane helix</keyword>
<evidence type="ECO:0000313" key="11">
    <source>
        <dbReference type="Proteomes" id="UP000286045"/>
    </source>
</evidence>
<comment type="subcellular location">
    <subcellularLocation>
        <location evidence="1">Membrane</location>
        <topology evidence="1">Multi-pass membrane protein</topology>
    </subcellularLocation>
</comment>
<dbReference type="SUPFAM" id="SSF103473">
    <property type="entry name" value="MFS general substrate transporter"/>
    <property type="match status" value="1"/>
</dbReference>
<dbReference type="InterPro" id="IPR011701">
    <property type="entry name" value="MFS"/>
</dbReference>
<proteinExistence type="predicted"/>
<feature type="transmembrane region" description="Helical" evidence="8">
    <location>
        <begin position="208"/>
        <end position="227"/>
    </location>
</feature>
<feature type="transmembrane region" description="Helical" evidence="8">
    <location>
        <begin position="122"/>
        <end position="140"/>
    </location>
</feature>
<sequence length="573" mass="61729">MPSSSSSETRPLPVSIPPTSTPLPTLGAGETEKVSPPNEAGEPVVKKHKGLGFWLIILSCCVIDFSTALDATIITTALPKITIELRGQREYVWLANTYVFSSTAVMPLVGQTSNIFGRRMPMIISVILFAIGNALAGASVNAAMLIGARTVTGLGGGGIFVLNDLIISDLVPVRERAKYLGFRIAIATIATVIGPVLGGLLTQVSWRWVFYINLPFSGISLLVMIPFLRLKHKREPTWARALARVDFLGNAIFIGSIVSVLFALINGGTTYPWSSPDILAPLIVGFAGWALFHVHQASSICKEPSVPPLIFGNRTSVICLILTFLSNALLEWVVYFLPIYFQSLKNTTPLQSGVDVLPFSLIYVPLAVITGGLLTKFGKFKPVHWVGFAATSLGCGLLSILYHNSPTVAWVFYQVILSIGAGCTLISILPVIQASLPESYAATATGTFNFVRNFGFIWGITLPSIIFTAKVNQNLHLVQSTEVRQLLANGAAYGYAGTGAIGKLSPEIQTQVHHTYYAALSTLWQVAAGLGALAFLLVFVEKSLELRMGLETDFGMEEEKGKDLPIKESEVVA</sequence>
<dbReference type="InterPro" id="IPR036259">
    <property type="entry name" value="MFS_trans_sf"/>
</dbReference>
<comment type="caution">
    <text evidence="10">The sequence shown here is derived from an EMBL/GenBank/DDBJ whole genome shotgun (WGS) entry which is preliminary data.</text>
</comment>
<dbReference type="AlphaFoldDB" id="A0A439D5Y3"/>
<keyword evidence="5 8" id="KW-0472">Membrane</keyword>
<keyword evidence="2" id="KW-0813">Transport</keyword>
<evidence type="ECO:0000256" key="7">
    <source>
        <dbReference type="SAM" id="MobiDB-lite"/>
    </source>
</evidence>
<feature type="transmembrane region" description="Helical" evidence="8">
    <location>
        <begin position="53"/>
        <end position="79"/>
    </location>
</feature>
<evidence type="ECO:0000256" key="5">
    <source>
        <dbReference type="ARBA" id="ARBA00023136"/>
    </source>
</evidence>
<dbReference type="PANTHER" id="PTHR23501:SF187">
    <property type="entry name" value="MAJOR FACILITATOR SUPERFAMILY (MFS) PROFILE DOMAIN-CONTAINING PROTEIN"/>
    <property type="match status" value="1"/>
</dbReference>
<feature type="transmembrane region" description="Helical" evidence="8">
    <location>
        <begin position="382"/>
        <end position="402"/>
    </location>
</feature>
<protein>
    <recommendedName>
        <fullName evidence="9">Major facilitator superfamily (MFS) profile domain-containing protein</fullName>
    </recommendedName>
</protein>
<dbReference type="GO" id="GO:0005886">
    <property type="term" value="C:plasma membrane"/>
    <property type="evidence" value="ECO:0007669"/>
    <property type="project" value="TreeGrafter"/>
</dbReference>
<dbReference type="InterPro" id="IPR020846">
    <property type="entry name" value="MFS_dom"/>
</dbReference>
<name>A0A439D5Y3_9PEZI</name>
<dbReference type="Gene3D" id="1.20.1250.20">
    <property type="entry name" value="MFS general substrate transporter like domains"/>
    <property type="match status" value="1"/>
</dbReference>
<evidence type="ECO:0000256" key="3">
    <source>
        <dbReference type="ARBA" id="ARBA00022692"/>
    </source>
</evidence>
<keyword evidence="11" id="KW-1185">Reference proteome</keyword>
<dbReference type="Pfam" id="PF07690">
    <property type="entry name" value="MFS_1"/>
    <property type="match status" value="1"/>
</dbReference>
<feature type="transmembrane region" description="Helical" evidence="8">
    <location>
        <begin position="315"/>
        <end position="337"/>
    </location>
</feature>
<dbReference type="GO" id="GO:0022857">
    <property type="term" value="F:transmembrane transporter activity"/>
    <property type="evidence" value="ECO:0007669"/>
    <property type="project" value="InterPro"/>
</dbReference>
<dbReference type="EMBL" id="RYZI01000139">
    <property type="protein sequence ID" value="RWA09815.1"/>
    <property type="molecule type" value="Genomic_DNA"/>
</dbReference>
<feature type="transmembrane region" description="Helical" evidence="8">
    <location>
        <begin position="408"/>
        <end position="429"/>
    </location>
</feature>
<evidence type="ECO:0000256" key="8">
    <source>
        <dbReference type="SAM" id="Phobius"/>
    </source>
</evidence>
<feature type="transmembrane region" description="Helical" evidence="8">
    <location>
        <begin position="91"/>
        <end position="110"/>
    </location>
</feature>
<feature type="transmembrane region" description="Helical" evidence="8">
    <location>
        <begin position="450"/>
        <end position="469"/>
    </location>
</feature>